<dbReference type="Gene3D" id="3.90.230.10">
    <property type="entry name" value="Creatinase/methionine aminopeptidase superfamily"/>
    <property type="match status" value="1"/>
</dbReference>
<dbReference type="InterPro" id="IPR050659">
    <property type="entry name" value="Peptidase_M24B"/>
</dbReference>
<sequence>MDHWHTDHWHTEARMTGTTPALFTVDDYRARMERAVRAAADAGLAGLLVAPGPDLVWLTGYEPPAATERLTLLVLTAGHDPVLVVPALEAPDAAAAPGAPALDLRDWTDGKDPYALTAALLEDRAGYGISDNAWALHLLALQRKLPDASFASLTDALPMLRAVKDEAELKLLAAAGAAADATFEEIRKVPFGGRREADVAADLADLLRRFGHSRVDFTIVAAGPNGANPHHEAGDRVIERGDMVVLDFGGLKQGYGSDTTRTVHVGEPTGEERRVHAVVREAQEAGFRAVRPGVACQDVDRAARAVIADAGYGEYFIHRTGHGIGVTTHEPPYVVEGEEQPLVPGMCFSVEPGIYLPGRFGVRIEDIVTVTGDGGRRLNDTTRELVVVD</sequence>
<dbReference type="Pfam" id="PF00557">
    <property type="entry name" value="Peptidase_M24"/>
    <property type="match status" value="1"/>
</dbReference>
<gene>
    <name evidence="3" type="ORF">GCM10010389_43590</name>
</gene>
<organism evidence="3 4">
    <name type="scientific">Streptomyces echinoruber</name>
    <dbReference type="NCBI Taxonomy" id="68898"/>
    <lineage>
        <taxon>Bacteria</taxon>
        <taxon>Bacillati</taxon>
        <taxon>Actinomycetota</taxon>
        <taxon>Actinomycetes</taxon>
        <taxon>Kitasatosporales</taxon>
        <taxon>Streptomycetaceae</taxon>
        <taxon>Streptomyces</taxon>
    </lineage>
</organism>
<evidence type="ECO:0000259" key="1">
    <source>
        <dbReference type="Pfam" id="PF00557"/>
    </source>
</evidence>
<reference evidence="3" key="2">
    <citation type="submission" date="2020-09" db="EMBL/GenBank/DDBJ databases">
        <authorList>
            <person name="Sun Q."/>
            <person name="Ohkuma M."/>
        </authorList>
    </citation>
    <scope>NUCLEOTIDE SEQUENCE</scope>
    <source>
        <strain evidence="3">JCM 5016</strain>
    </source>
</reference>
<name>A0A918RJM7_9ACTN</name>
<dbReference type="SUPFAM" id="SSF53092">
    <property type="entry name" value="Creatinase/prolidase N-terminal domain"/>
    <property type="match status" value="1"/>
</dbReference>
<dbReference type="EMBL" id="BMWH01000019">
    <property type="protein sequence ID" value="GGZ99798.1"/>
    <property type="molecule type" value="Genomic_DNA"/>
</dbReference>
<dbReference type="InterPro" id="IPR029149">
    <property type="entry name" value="Creatin/AminoP/Spt16_N"/>
</dbReference>
<evidence type="ECO:0000313" key="4">
    <source>
        <dbReference type="Proteomes" id="UP000623010"/>
    </source>
</evidence>
<dbReference type="PANTHER" id="PTHR46112">
    <property type="entry name" value="AMINOPEPTIDASE"/>
    <property type="match status" value="1"/>
</dbReference>
<dbReference type="Proteomes" id="UP000623010">
    <property type="component" value="Unassembled WGS sequence"/>
</dbReference>
<feature type="domain" description="Creatinase N-terminal" evidence="2">
    <location>
        <begin position="31"/>
        <end position="163"/>
    </location>
</feature>
<reference evidence="3" key="1">
    <citation type="journal article" date="2014" name="Int. J. Syst. Evol. Microbiol.">
        <title>Complete genome sequence of Corynebacterium casei LMG S-19264T (=DSM 44701T), isolated from a smear-ripened cheese.</title>
        <authorList>
            <consortium name="US DOE Joint Genome Institute (JGI-PGF)"/>
            <person name="Walter F."/>
            <person name="Albersmeier A."/>
            <person name="Kalinowski J."/>
            <person name="Ruckert C."/>
        </authorList>
    </citation>
    <scope>NUCLEOTIDE SEQUENCE</scope>
    <source>
        <strain evidence="3">JCM 5016</strain>
    </source>
</reference>
<evidence type="ECO:0000259" key="2">
    <source>
        <dbReference type="Pfam" id="PF01321"/>
    </source>
</evidence>
<dbReference type="InterPro" id="IPR000587">
    <property type="entry name" value="Creatinase_N"/>
</dbReference>
<dbReference type="PANTHER" id="PTHR46112:SF3">
    <property type="entry name" value="AMINOPEPTIDASE YPDF"/>
    <property type="match status" value="1"/>
</dbReference>
<dbReference type="AlphaFoldDB" id="A0A918RJM7"/>
<dbReference type="CDD" id="cd01092">
    <property type="entry name" value="APP-like"/>
    <property type="match status" value="1"/>
</dbReference>
<dbReference type="InterPro" id="IPR036005">
    <property type="entry name" value="Creatinase/aminopeptidase-like"/>
</dbReference>
<comment type="caution">
    <text evidence="3">The sequence shown here is derived from an EMBL/GenBank/DDBJ whole genome shotgun (WGS) entry which is preliminary data.</text>
</comment>
<dbReference type="Pfam" id="PF01321">
    <property type="entry name" value="Creatinase_N"/>
    <property type="match status" value="1"/>
</dbReference>
<keyword evidence="4" id="KW-1185">Reference proteome</keyword>
<dbReference type="Gene3D" id="3.40.350.10">
    <property type="entry name" value="Creatinase/prolidase N-terminal domain"/>
    <property type="match status" value="1"/>
</dbReference>
<feature type="domain" description="Peptidase M24" evidence="1">
    <location>
        <begin position="172"/>
        <end position="371"/>
    </location>
</feature>
<accession>A0A918RJM7</accession>
<dbReference type="SUPFAM" id="SSF55920">
    <property type="entry name" value="Creatinase/aminopeptidase"/>
    <property type="match status" value="1"/>
</dbReference>
<dbReference type="InterPro" id="IPR000994">
    <property type="entry name" value="Pept_M24"/>
</dbReference>
<evidence type="ECO:0000313" key="3">
    <source>
        <dbReference type="EMBL" id="GGZ99798.1"/>
    </source>
</evidence>
<proteinExistence type="predicted"/>
<protein>
    <submittedName>
        <fullName evidence="3">Dipeptidase</fullName>
    </submittedName>
</protein>